<keyword evidence="7" id="KW-1185">Reference proteome</keyword>
<feature type="compositionally biased region" description="Polar residues" evidence="4">
    <location>
        <begin position="325"/>
        <end position="342"/>
    </location>
</feature>
<evidence type="ECO:0000259" key="5">
    <source>
        <dbReference type="PROSITE" id="PS51321"/>
    </source>
</evidence>
<dbReference type="PANTHER" id="PTHR11477:SF11">
    <property type="entry name" value="TRANSCRIPTION FACTOR BYE1"/>
    <property type="match status" value="1"/>
</dbReference>
<organism evidence="6 7">
    <name type="scientific">Sugiyamaella lignohabitans</name>
    <dbReference type="NCBI Taxonomy" id="796027"/>
    <lineage>
        <taxon>Eukaryota</taxon>
        <taxon>Fungi</taxon>
        <taxon>Dikarya</taxon>
        <taxon>Ascomycota</taxon>
        <taxon>Saccharomycotina</taxon>
        <taxon>Dipodascomycetes</taxon>
        <taxon>Dipodascales</taxon>
        <taxon>Trichomonascaceae</taxon>
        <taxon>Sugiyamaella</taxon>
    </lineage>
</organism>
<evidence type="ECO:0000313" key="7">
    <source>
        <dbReference type="Proteomes" id="UP000189580"/>
    </source>
</evidence>
<comment type="function">
    <text evidence="1">Negative regulator of transcription elongation.</text>
</comment>
<dbReference type="GO" id="GO:0001139">
    <property type="term" value="F:RNA polymerase II complex recruiting activity"/>
    <property type="evidence" value="ECO:0007669"/>
    <property type="project" value="TreeGrafter"/>
</dbReference>
<gene>
    <name evidence="6" type="primary">BYE1</name>
    <name evidence="6" type="ORF">AWJ20_1433</name>
</gene>
<evidence type="ECO:0000256" key="2">
    <source>
        <dbReference type="ARBA" id="ARBA00011050"/>
    </source>
</evidence>
<evidence type="ECO:0000256" key="4">
    <source>
        <dbReference type="SAM" id="MobiDB-lite"/>
    </source>
</evidence>
<evidence type="ECO:0000256" key="1">
    <source>
        <dbReference type="ARBA" id="ARBA00002311"/>
    </source>
</evidence>
<dbReference type="InterPro" id="IPR036575">
    <property type="entry name" value="TFIIS_cen_dom_sf"/>
</dbReference>
<dbReference type="AlphaFoldDB" id="A0A167DPX4"/>
<feature type="domain" description="TFIIS central" evidence="5">
    <location>
        <begin position="362"/>
        <end position="503"/>
    </location>
</feature>
<proteinExistence type="inferred from homology"/>
<reference evidence="6 7" key="1">
    <citation type="submission" date="2016-02" db="EMBL/GenBank/DDBJ databases">
        <title>Complete genome sequence and transcriptome regulation of the pentose utilising yeast Sugiyamaella lignohabitans.</title>
        <authorList>
            <person name="Bellasio M."/>
            <person name="Peymann A."/>
            <person name="Valli M."/>
            <person name="Sipitzky M."/>
            <person name="Graf A."/>
            <person name="Sauer M."/>
            <person name="Marx H."/>
            <person name="Mattanovich D."/>
        </authorList>
    </citation>
    <scope>NUCLEOTIDE SEQUENCE [LARGE SCALE GENOMIC DNA]</scope>
    <source>
        <strain evidence="6 7">CBS 10342</strain>
    </source>
</reference>
<dbReference type="RefSeq" id="XP_018735628.1">
    <property type="nucleotide sequence ID" value="XM_018878312.1"/>
</dbReference>
<feature type="compositionally biased region" description="Basic and acidic residues" evidence="4">
    <location>
        <begin position="63"/>
        <end position="104"/>
    </location>
</feature>
<evidence type="ECO:0000313" key="6">
    <source>
        <dbReference type="EMBL" id="ANB13151.1"/>
    </source>
</evidence>
<feature type="compositionally biased region" description="Basic residues" evidence="4">
    <location>
        <begin position="53"/>
        <end position="62"/>
    </location>
</feature>
<dbReference type="EMBL" id="CP014501">
    <property type="protein sequence ID" value="ANB13151.1"/>
    <property type="molecule type" value="Genomic_DNA"/>
</dbReference>
<dbReference type="PANTHER" id="PTHR11477">
    <property type="entry name" value="TRANSCRIPTION FACTOR S-II ZINC FINGER DOMAIN-CONTAINING PROTEIN"/>
    <property type="match status" value="1"/>
</dbReference>
<dbReference type="SMART" id="SM00510">
    <property type="entry name" value="TFS2M"/>
    <property type="match status" value="1"/>
</dbReference>
<dbReference type="SUPFAM" id="SSF46942">
    <property type="entry name" value="Elongation factor TFIIS domain 2"/>
    <property type="match status" value="1"/>
</dbReference>
<feature type="compositionally biased region" description="Basic and acidic residues" evidence="4">
    <location>
        <begin position="11"/>
        <end position="24"/>
    </location>
</feature>
<dbReference type="GO" id="GO:0005634">
    <property type="term" value="C:nucleus"/>
    <property type="evidence" value="ECO:0007669"/>
    <property type="project" value="TreeGrafter"/>
</dbReference>
<feature type="region of interest" description="Disordered" evidence="4">
    <location>
        <begin position="1"/>
        <end position="158"/>
    </location>
</feature>
<dbReference type="SUPFAM" id="SSF57903">
    <property type="entry name" value="FYVE/PHD zinc finger"/>
    <property type="match status" value="1"/>
</dbReference>
<name>A0A167DPX4_9ASCO</name>
<dbReference type="InterPro" id="IPR013083">
    <property type="entry name" value="Znf_RING/FYVE/PHD"/>
</dbReference>
<comment type="similarity">
    <text evidence="2">Belongs to the BYE1 family.</text>
</comment>
<dbReference type="Gene3D" id="3.30.40.10">
    <property type="entry name" value="Zinc/RING finger domain, C3HC4 (zinc finger)"/>
    <property type="match status" value="1"/>
</dbReference>
<dbReference type="Pfam" id="PF07744">
    <property type="entry name" value="SPOC"/>
    <property type="match status" value="1"/>
</dbReference>
<accession>A0A167DPX4</accession>
<feature type="region of interest" description="Disordered" evidence="4">
    <location>
        <begin position="800"/>
        <end position="821"/>
    </location>
</feature>
<dbReference type="Pfam" id="PF20826">
    <property type="entry name" value="PHD_5"/>
    <property type="match status" value="1"/>
</dbReference>
<dbReference type="KEGG" id="slb:AWJ20_1433"/>
<feature type="region of interest" description="Disordered" evidence="4">
    <location>
        <begin position="204"/>
        <end position="349"/>
    </location>
</feature>
<feature type="region of interest" description="Disordered" evidence="4">
    <location>
        <begin position="552"/>
        <end position="571"/>
    </location>
</feature>
<dbReference type="GO" id="GO:0000977">
    <property type="term" value="F:RNA polymerase II transcription regulatory region sequence-specific DNA binding"/>
    <property type="evidence" value="ECO:0007669"/>
    <property type="project" value="TreeGrafter"/>
</dbReference>
<dbReference type="InterPro" id="IPR003618">
    <property type="entry name" value="TFIIS_cen_dom"/>
</dbReference>
<dbReference type="PROSITE" id="PS51321">
    <property type="entry name" value="TFIIS_CENTRAL"/>
    <property type="match status" value="1"/>
</dbReference>
<feature type="compositionally biased region" description="Basic and acidic residues" evidence="4">
    <location>
        <begin position="206"/>
        <end position="234"/>
    </location>
</feature>
<dbReference type="GO" id="GO:0031440">
    <property type="term" value="P:regulation of mRNA 3'-end processing"/>
    <property type="evidence" value="ECO:0007669"/>
    <property type="project" value="TreeGrafter"/>
</dbReference>
<dbReference type="Gene3D" id="1.10.472.30">
    <property type="entry name" value="Transcription elongation factor S-II, central domain"/>
    <property type="match status" value="1"/>
</dbReference>
<dbReference type="GeneID" id="30033235"/>
<sequence length="870" mass="95761">MSEPGKFSSLHGRDVELVPVERRAPIYHRNAAKKAISNIAKADETGGGGGPRRSSRATKGKNSRLEERDKLEEEAKKIKAEKEKKRVEKEEKKKLEDEKKKDSKSQATATATANKVNNSDSSEAIPKKKRGRKKKDSERETDENDGEVNCICGATSVDDDDDRVMAECEKCLKWQHVVCMFGFEDERVVPEKYQCHVCDPSSYEELLNKPKQEEEEKSEENSEKQEPIKAESKEIRKRKSGSLGATDNDRETEIKQEKSKKRKTSLTDTTGPIIAQVDESTKVASVLEPKNGSFNESPNKQTSSSEDATNTAVSEPVSSAVDATPSPTSGNTDQATRPSITTDKNKDSSSFVDLGTKKIADLQDKVRRSVATALCGIFKNNILPEAVKKGVIDSSSNIDGLAEKFSVEIEESLYEHLAMKPSGSSKPKDVGPKYRDKFRTLSFNLKDDKNPEFRLRIATGQLTAEQLVTLTNEEMLNPELQKLAESVRKESIRESVLKVDTAPRLRKTHKGEELVGGDEALDLQQVKEDAYERDDDKGNANNREMLLNAETFRSERSQSVERDYDSGGNMDVVSYSPPGSPENEEYDIDDDDFNLSNIEEQGKEKEKQMEKPNDQADHLASSNNNNINSDITGPPLIWTGHVTMPGVAQFPGSATHIAGGGNFDPTSNWNQVFNLDAPIVIDGRLDDTKAIPYLRNVRHSKDIVAFVLKSDEISNPGQPNAGDELFDYFHSRHKYGVIKHRHKIVKDAYIVTVGANDEIPDYLTLSGEQLGYLRHLQATTGNVILGVFVVQPFKAGVRQSTTPPAVTAVSTSTPPATSAPLSTSEFSLLQGILAGNNGSASQSTSGLPSNPQSLLDLLQQTTGSNSKSNV</sequence>
<feature type="compositionally biased region" description="Basic and acidic residues" evidence="4">
    <location>
        <begin position="247"/>
        <end position="257"/>
    </location>
</feature>
<feature type="compositionally biased region" description="Basic and acidic residues" evidence="4">
    <location>
        <begin position="552"/>
        <end position="565"/>
    </location>
</feature>
<dbReference type="InterPro" id="IPR012921">
    <property type="entry name" value="SPOC_C"/>
</dbReference>
<dbReference type="Proteomes" id="UP000189580">
    <property type="component" value="Chromosome a"/>
</dbReference>
<dbReference type="OrthoDB" id="79252at2759"/>
<dbReference type="Pfam" id="PF07500">
    <property type="entry name" value="TFIIS_M"/>
    <property type="match status" value="1"/>
</dbReference>
<dbReference type="GO" id="GO:0006362">
    <property type="term" value="P:transcription elongation by RNA polymerase I"/>
    <property type="evidence" value="ECO:0007669"/>
    <property type="project" value="TreeGrafter"/>
</dbReference>
<evidence type="ECO:0000256" key="3">
    <source>
        <dbReference type="ARBA" id="ARBA00021616"/>
    </source>
</evidence>
<dbReference type="GO" id="GO:0031564">
    <property type="term" value="P:transcription antitermination"/>
    <property type="evidence" value="ECO:0007669"/>
    <property type="project" value="TreeGrafter"/>
</dbReference>
<dbReference type="CDD" id="cd21538">
    <property type="entry name" value="SPOC_TFIIS"/>
    <property type="match status" value="1"/>
</dbReference>
<dbReference type="InterPro" id="IPR011011">
    <property type="entry name" value="Znf_FYVE_PHD"/>
</dbReference>
<dbReference type="GO" id="GO:0006368">
    <property type="term" value="P:transcription elongation by RNA polymerase II"/>
    <property type="evidence" value="ECO:0007669"/>
    <property type="project" value="TreeGrafter"/>
</dbReference>
<feature type="compositionally biased region" description="Polar residues" evidence="4">
    <location>
        <begin position="292"/>
        <end position="317"/>
    </location>
</feature>
<protein>
    <recommendedName>
        <fullName evidence="3">Transcription factor BYE1</fullName>
    </recommendedName>
</protein>